<keyword evidence="5" id="KW-1185">Reference proteome</keyword>
<dbReference type="SUPFAM" id="SSF52540">
    <property type="entry name" value="P-loop containing nucleoside triphosphate hydrolases"/>
    <property type="match status" value="2"/>
</dbReference>
<sequence length="742" mass="81888">LYRQSATMSSTQKTLEVKIRPYSVPNSERPDLKGASRIHLSAEALWELDLKSGRPCYLWKDDPKKRREAIAWATTEKNLSKGVVQTSKAFQEAYGFKLGDDVNICAAGAEVTTVESVTLRDITPKLGTSDMPELDSEDLVGWEWYLRKENLSRAETLFVGMIFKNVTLTGQKRTFVVDFINNTSTGHGTFDKKVSSVKITNQIQQPQINAVLPELQLVNIAGIDQALKKLNDFLGDFQDEFPSIQEQKSCAVLLHGGHGSGKTFLIDQIISTGWGKVHRVKRDTKPPAIRTLFRDAKLSQPSIIVIDNLENLVSKEDSNSESITEVLEEELDALVGGRSDTLSKVLVVGATLNANRIPMSLRDLGRFDEDILLPIPDSAARKAILKSLAPPLNPNSPIDTLEKLGDRTHAYTAKDLRKLLNKAYQLARRARRGKVDTEAPESFYLEQDHIEQALLLVRPTAMHDITLQPPSVKWDEIGGQENVKEALRQAVETPLLHPERMARLGGAAKKGILLYGPPGCSKTLSAQAMATEVGFNFFAVKGAELLNMYVGESERSVREIFARARAASPSIIFFDEVDAIGGKRASGGRNNGVNVLTTLLNEMDGIETLKGVMVLAATNQPQALDAALLRPGRFDQLIYVAPPDLAGREAILRVKQRKMDMADDVDIPLLAQLTEGYSGAEVVSICQTAIDKVLKKCDQTGLELQLQMDDFKEAVTTVKKQITLEMVQGYEKWARGARGDTD</sequence>
<name>A0A8H8UCU3_9HELO</name>
<feature type="domain" description="AAA+ ATPase" evidence="3">
    <location>
        <begin position="248"/>
        <end position="377"/>
    </location>
</feature>
<dbReference type="InterPro" id="IPR041569">
    <property type="entry name" value="AAA_lid_3"/>
</dbReference>
<dbReference type="FunFam" id="3.40.50.300:FF:001721">
    <property type="entry name" value="AAA family ATPase, putative"/>
    <property type="match status" value="1"/>
</dbReference>
<evidence type="ECO:0000313" key="4">
    <source>
        <dbReference type="EMBL" id="TVY39055.1"/>
    </source>
</evidence>
<dbReference type="GO" id="GO:0005524">
    <property type="term" value="F:ATP binding"/>
    <property type="evidence" value="ECO:0007669"/>
    <property type="project" value="UniProtKB-KW"/>
</dbReference>
<accession>A0A8H8UCU3</accession>
<dbReference type="Proteomes" id="UP000443090">
    <property type="component" value="Unassembled WGS sequence"/>
</dbReference>
<dbReference type="Gene3D" id="3.40.50.300">
    <property type="entry name" value="P-loop containing nucleotide triphosphate hydrolases"/>
    <property type="match status" value="2"/>
</dbReference>
<evidence type="ECO:0000256" key="1">
    <source>
        <dbReference type="ARBA" id="ARBA00022741"/>
    </source>
</evidence>
<gene>
    <name evidence="4" type="primary">afg2</name>
    <name evidence="4" type="ORF">LOCC1_G005617</name>
</gene>
<dbReference type="InterPro" id="IPR003959">
    <property type="entry name" value="ATPase_AAA_core"/>
</dbReference>
<dbReference type="PANTHER" id="PTHR23077:SF27">
    <property type="entry name" value="ATPASE FAMILY GENE 2 PROTEIN HOMOLOG A"/>
    <property type="match status" value="1"/>
</dbReference>
<dbReference type="InterPro" id="IPR027417">
    <property type="entry name" value="P-loop_NTPase"/>
</dbReference>
<comment type="caution">
    <text evidence="4">The sequence shown here is derived from an EMBL/GenBank/DDBJ whole genome shotgun (WGS) entry which is preliminary data.</text>
</comment>
<dbReference type="SMART" id="SM00382">
    <property type="entry name" value="AAA"/>
    <property type="match status" value="2"/>
</dbReference>
<dbReference type="GO" id="GO:0005737">
    <property type="term" value="C:cytoplasm"/>
    <property type="evidence" value="ECO:0007669"/>
    <property type="project" value="TreeGrafter"/>
</dbReference>
<feature type="domain" description="AAA+ ATPase" evidence="3">
    <location>
        <begin position="508"/>
        <end position="644"/>
    </location>
</feature>
<keyword evidence="1" id="KW-0547">Nucleotide-binding</keyword>
<dbReference type="EMBL" id="QGMI01000552">
    <property type="protein sequence ID" value="TVY39055.1"/>
    <property type="molecule type" value="Genomic_DNA"/>
</dbReference>
<dbReference type="PROSITE" id="PS00674">
    <property type="entry name" value="AAA"/>
    <property type="match status" value="1"/>
</dbReference>
<dbReference type="AlphaFoldDB" id="A0A8H8UCU3"/>
<evidence type="ECO:0000256" key="2">
    <source>
        <dbReference type="ARBA" id="ARBA00022840"/>
    </source>
</evidence>
<dbReference type="Gene3D" id="1.10.8.60">
    <property type="match status" value="2"/>
</dbReference>
<dbReference type="GO" id="GO:0016887">
    <property type="term" value="F:ATP hydrolysis activity"/>
    <property type="evidence" value="ECO:0007669"/>
    <property type="project" value="InterPro"/>
</dbReference>
<evidence type="ECO:0000259" key="3">
    <source>
        <dbReference type="SMART" id="SM00382"/>
    </source>
</evidence>
<dbReference type="InterPro" id="IPR050168">
    <property type="entry name" value="AAA_ATPase_domain"/>
</dbReference>
<dbReference type="PANTHER" id="PTHR23077">
    <property type="entry name" value="AAA-FAMILY ATPASE"/>
    <property type="match status" value="1"/>
</dbReference>
<dbReference type="InterPro" id="IPR003593">
    <property type="entry name" value="AAA+_ATPase"/>
</dbReference>
<evidence type="ECO:0000313" key="5">
    <source>
        <dbReference type="Proteomes" id="UP000443090"/>
    </source>
</evidence>
<dbReference type="InterPro" id="IPR003960">
    <property type="entry name" value="ATPase_AAA_CS"/>
</dbReference>
<proteinExistence type="predicted"/>
<dbReference type="Pfam" id="PF00004">
    <property type="entry name" value="AAA"/>
    <property type="match status" value="2"/>
</dbReference>
<dbReference type="Pfam" id="PF17862">
    <property type="entry name" value="AAA_lid_3"/>
    <property type="match status" value="1"/>
</dbReference>
<protein>
    <submittedName>
        <fullName evidence="4">ATPase family protein 2 protein</fullName>
    </submittedName>
</protein>
<feature type="non-terminal residue" evidence="4">
    <location>
        <position position="742"/>
    </location>
</feature>
<keyword evidence="2" id="KW-0067">ATP-binding</keyword>
<dbReference type="OrthoDB" id="27435at2759"/>
<organism evidence="4 5">
    <name type="scientific">Lachnellula occidentalis</name>
    <dbReference type="NCBI Taxonomy" id="215460"/>
    <lineage>
        <taxon>Eukaryota</taxon>
        <taxon>Fungi</taxon>
        <taxon>Dikarya</taxon>
        <taxon>Ascomycota</taxon>
        <taxon>Pezizomycotina</taxon>
        <taxon>Leotiomycetes</taxon>
        <taxon>Helotiales</taxon>
        <taxon>Lachnaceae</taxon>
        <taxon>Lachnellula</taxon>
    </lineage>
</organism>
<reference evidence="4 5" key="1">
    <citation type="submission" date="2018-05" db="EMBL/GenBank/DDBJ databases">
        <title>Genome sequencing and assembly of the regulated plant pathogen Lachnellula willkommii and related sister species for the development of diagnostic species identification markers.</title>
        <authorList>
            <person name="Giroux E."/>
            <person name="Bilodeau G."/>
        </authorList>
    </citation>
    <scope>NUCLEOTIDE SEQUENCE [LARGE SCALE GENOMIC DNA]</scope>
    <source>
        <strain evidence="4 5">CBS 160.35</strain>
    </source>
</reference>